<dbReference type="Gramene" id="TraesCS5B03G0949700.1">
    <property type="protein sequence ID" value="TraesCS5B03G0949700.1.CDS"/>
    <property type="gene ID" value="TraesCS5B03G0949700"/>
</dbReference>
<accession>A0A3B6LST8</accession>
<dbReference type="InterPro" id="IPR039145">
    <property type="entry name" value="Ribosomal_mL40_metazoa/plant"/>
</dbReference>
<evidence type="ECO:0000313" key="3">
    <source>
        <dbReference type="Proteomes" id="UP000019116"/>
    </source>
</evidence>
<dbReference type="STRING" id="4565.A0A3B6LST8"/>
<dbReference type="EnsemblPlants" id="TraesCS5B02G379000.1">
    <property type="protein sequence ID" value="TraesCS5B02G379000.1"/>
    <property type="gene ID" value="TraesCS5B02G379000"/>
</dbReference>
<dbReference type="GO" id="GO:0005761">
    <property type="term" value="C:mitochondrial ribosome"/>
    <property type="evidence" value="ECO:0000318"/>
    <property type="project" value="GO_Central"/>
</dbReference>
<dbReference type="GO" id="GO:0005762">
    <property type="term" value="C:mitochondrial large ribosomal subunit"/>
    <property type="evidence" value="ECO:0007669"/>
    <property type="project" value="InterPro"/>
</dbReference>
<keyword evidence="3" id="KW-1185">Reference proteome</keyword>
<feature type="region of interest" description="Disordered" evidence="1">
    <location>
        <begin position="19"/>
        <end position="47"/>
    </location>
</feature>
<dbReference type="PANTHER" id="PTHR13359:SF2">
    <property type="entry name" value="LARGE RIBOSOMAL SUBUNIT PROTEIN ML40"/>
    <property type="match status" value="1"/>
</dbReference>
<evidence type="ECO:0000313" key="2">
    <source>
        <dbReference type="EnsemblPlants" id="TraesCS5B02G379000.1"/>
    </source>
</evidence>
<dbReference type="OMA" id="VAEMNLM"/>
<sequence>MFRRLSNTLTMSPTAALASGMTSQHHQLQQRAPVSGTSKGKAKLKAGMPLRRSRITQIAESCLKSSTPLRHLSPKERLREAKREELGLISKERQRELDAAKAKAKAKSKGASGGDGDRVLMGPPGLDYISLGLVDEEAIPKYELTVEDGLRLAIEYSHVLMRRHRARQTAESTLLRLKKEAIAALPEKLRAAAMVPDMTPFPANRYMATLTPRIEGYIEKVRDAAKKYSVKEKLR</sequence>
<reference evidence="2" key="2">
    <citation type="submission" date="2018-10" db="UniProtKB">
        <authorList>
            <consortium name="EnsemblPlants"/>
        </authorList>
    </citation>
    <scope>IDENTIFICATION</scope>
</reference>
<dbReference type="PANTHER" id="PTHR13359">
    <property type="entry name" value="39S RIBOSOMAL PROTEIN L40, MITOCHONDRIAL"/>
    <property type="match status" value="1"/>
</dbReference>
<dbReference type="OrthoDB" id="64875at2759"/>
<dbReference type="PaxDb" id="4565-Traes_5BL_3ADE445AA.3"/>
<dbReference type="Proteomes" id="UP000019116">
    <property type="component" value="Chromosome 5B"/>
</dbReference>
<feature type="compositionally biased region" description="Polar residues" evidence="1">
    <location>
        <begin position="20"/>
        <end position="38"/>
    </location>
</feature>
<dbReference type="SMR" id="A0A3B6LST8"/>
<proteinExistence type="predicted"/>
<reference evidence="2" key="1">
    <citation type="submission" date="2018-08" db="EMBL/GenBank/DDBJ databases">
        <authorList>
            <person name="Rossello M."/>
        </authorList>
    </citation>
    <scope>NUCLEOTIDE SEQUENCE [LARGE SCALE GENOMIC DNA]</scope>
    <source>
        <strain evidence="2">cv. Chinese Spring</strain>
    </source>
</reference>
<evidence type="ECO:0000256" key="1">
    <source>
        <dbReference type="SAM" id="MobiDB-lite"/>
    </source>
</evidence>
<dbReference type="Gramene" id="TraesCS5B02G379000.1">
    <property type="protein sequence ID" value="TraesCS5B02G379000.1"/>
    <property type="gene ID" value="TraesCS5B02G379000"/>
</dbReference>
<feature type="region of interest" description="Disordered" evidence="1">
    <location>
        <begin position="99"/>
        <end position="118"/>
    </location>
</feature>
<organism evidence="2">
    <name type="scientific">Triticum aestivum</name>
    <name type="common">Wheat</name>
    <dbReference type="NCBI Taxonomy" id="4565"/>
    <lineage>
        <taxon>Eukaryota</taxon>
        <taxon>Viridiplantae</taxon>
        <taxon>Streptophyta</taxon>
        <taxon>Embryophyta</taxon>
        <taxon>Tracheophyta</taxon>
        <taxon>Spermatophyta</taxon>
        <taxon>Magnoliopsida</taxon>
        <taxon>Liliopsida</taxon>
        <taxon>Poales</taxon>
        <taxon>Poaceae</taxon>
        <taxon>BOP clade</taxon>
        <taxon>Pooideae</taxon>
        <taxon>Triticodae</taxon>
        <taxon>Triticeae</taxon>
        <taxon>Triticinae</taxon>
        <taxon>Triticum</taxon>
    </lineage>
</organism>
<protein>
    <submittedName>
        <fullName evidence="2">Uncharacterized protein</fullName>
    </submittedName>
</protein>
<name>A0A3B6LST8_WHEAT</name>
<dbReference type="AlphaFoldDB" id="A0A3B6LST8"/>